<accession>A0ABY7B1E7</accession>
<name>A0ABY7B1E7_9PSEU</name>
<gene>
    <name evidence="1" type="ORF">ORV05_29700</name>
</gene>
<keyword evidence="2" id="KW-1185">Reference proteome</keyword>
<reference evidence="1" key="1">
    <citation type="submission" date="2022-11" db="EMBL/GenBank/DDBJ databases">
        <authorList>
            <person name="Mo P."/>
        </authorList>
    </citation>
    <scope>NUCLEOTIDE SEQUENCE</scope>
    <source>
        <strain evidence="1">HUAS 11-8</strain>
    </source>
</reference>
<proteinExistence type="predicted"/>
<protein>
    <submittedName>
        <fullName evidence="1">Uncharacterized protein</fullName>
    </submittedName>
</protein>
<evidence type="ECO:0000313" key="2">
    <source>
        <dbReference type="Proteomes" id="UP001163203"/>
    </source>
</evidence>
<organism evidence="1 2">
    <name type="scientific">Amycolatopsis cynarae</name>
    <dbReference type="NCBI Taxonomy" id="2995223"/>
    <lineage>
        <taxon>Bacteria</taxon>
        <taxon>Bacillati</taxon>
        <taxon>Actinomycetota</taxon>
        <taxon>Actinomycetes</taxon>
        <taxon>Pseudonocardiales</taxon>
        <taxon>Pseudonocardiaceae</taxon>
        <taxon>Amycolatopsis</taxon>
    </lineage>
</organism>
<dbReference type="RefSeq" id="WP_268755263.1">
    <property type="nucleotide sequence ID" value="NZ_CP113836.1"/>
</dbReference>
<evidence type="ECO:0000313" key="1">
    <source>
        <dbReference type="EMBL" id="WAL65053.1"/>
    </source>
</evidence>
<dbReference type="EMBL" id="CP113836">
    <property type="protein sequence ID" value="WAL65053.1"/>
    <property type="molecule type" value="Genomic_DNA"/>
</dbReference>
<sequence length="44" mass="5035">MDEDYLWHLQRWLDTEPSGAGELATGRETEPVVSWLPVPRAPLD</sequence>
<dbReference type="Proteomes" id="UP001163203">
    <property type="component" value="Chromosome"/>
</dbReference>